<keyword evidence="3 11" id="KW-1003">Cell membrane</keyword>
<evidence type="ECO:0000256" key="8">
    <source>
        <dbReference type="ARBA" id="ARBA00023065"/>
    </source>
</evidence>
<dbReference type="EMBL" id="DSTX01000006">
    <property type="protein sequence ID" value="HFK20483.1"/>
    <property type="molecule type" value="Genomic_DNA"/>
</dbReference>
<dbReference type="Gene3D" id="1.10.1140.10">
    <property type="entry name" value="Bovine Mitochondrial F1-atpase, Atp Synthase Beta Chain, Chain D, domain 3"/>
    <property type="match status" value="1"/>
</dbReference>
<dbReference type="GO" id="GO:0005524">
    <property type="term" value="F:ATP binding"/>
    <property type="evidence" value="ECO:0007669"/>
    <property type="project" value="UniProtKB-UniRule"/>
</dbReference>
<dbReference type="PROSITE" id="PS00152">
    <property type="entry name" value="ATPASE_ALPHA_BETA"/>
    <property type="match status" value="1"/>
</dbReference>
<dbReference type="InterPro" id="IPR027417">
    <property type="entry name" value="P-loop_NTPase"/>
</dbReference>
<evidence type="ECO:0000259" key="12">
    <source>
        <dbReference type="Pfam" id="PF00006"/>
    </source>
</evidence>
<evidence type="ECO:0000256" key="7">
    <source>
        <dbReference type="ARBA" id="ARBA00022967"/>
    </source>
</evidence>
<dbReference type="HAMAP" id="MF_00309">
    <property type="entry name" value="ATP_synth_A_arch"/>
    <property type="match status" value="1"/>
</dbReference>
<feature type="domain" description="ATPase F1/V1/A1 complex alpha/beta subunit N-terminal" evidence="13">
    <location>
        <begin position="7"/>
        <end position="68"/>
    </location>
</feature>
<evidence type="ECO:0000256" key="11">
    <source>
        <dbReference type="HAMAP-Rule" id="MF_00309"/>
    </source>
</evidence>
<dbReference type="PANTHER" id="PTHR43607">
    <property type="entry name" value="V-TYPE PROTON ATPASE CATALYTIC SUBUNIT A"/>
    <property type="match status" value="1"/>
</dbReference>
<keyword evidence="8 11" id="KW-0406">Ion transport</keyword>
<dbReference type="SUPFAM" id="SSF47917">
    <property type="entry name" value="C-terminal domain of alpha and beta subunits of F1 ATP synthase"/>
    <property type="match status" value="1"/>
</dbReference>
<dbReference type="InterPro" id="IPR000194">
    <property type="entry name" value="ATPase_F1/V1/A1_a/bsu_nucl-bd"/>
</dbReference>
<dbReference type="Gene3D" id="3.40.50.300">
    <property type="entry name" value="P-loop containing nucleotide triphosphate hydrolases"/>
    <property type="match status" value="1"/>
</dbReference>
<dbReference type="Pfam" id="PF02874">
    <property type="entry name" value="ATP-synt_ab_N"/>
    <property type="match status" value="1"/>
</dbReference>
<dbReference type="InterPro" id="IPR020003">
    <property type="entry name" value="ATPase_a/bsu_AS"/>
</dbReference>
<accession>A0A7C3EWG4</accession>
<evidence type="ECO:0000256" key="1">
    <source>
        <dbReference type="ARBA" id="ARBA00008936"/>
    </source>
</evidence>
<dbReference type="Pfam" id="PF00006">
    <property type="entry name" value="ATP-synt_ab"/>
    <property type="match status" value="1"/>
</dbReference>
<organism evidence="16">
    <name type="scientific">Candidatus Methanomethylicus mesodigestus</name>
    <dbReference type="NCBI Taxonomy" id="1867258"/>
    <lineage>
        <taxon>Archaea</taxon>
        <taxon>Thermoproteota</taxon>
        <taxon>Methanosuratincolia</taxon>
        <taxon>Candidatus Methanomethylicales</taxon>
        <taxon>Candidatus Methanomethylicaceae</taxon>
        <taxon>Candidatus Methanomethylicus</taxon>
    </lineage>
</organism>
<dbReference type="AlphaFoldDB" id="A0A7C3EWG4"/>
<evidence type="ECO:0000259" key="13">
    <source>
        <dbReference type="Pfam" id="PF02874"/>
    </source>
</evidence>
<comment type="subunit">
    <text evidence="11">Has multiple subunits with at least A(3), B(3), C, D, E, F, H, I and proteolipid K(x).</text>
</comment>
<dbReference type="GO" id="GO:0005886">
    <property type="term" value="C:plasma membrane"/>
    <property type="evidence" value="ECO:0007669"/>
    <property type="project" value="UniProtKB-SubCell"/>
</dbReference>
<evidence type="ECO:0000256" key="6">
    <source>
        <dbReference type="ARBA" id="ARBA00022840"/>
    </source>
</evidence>
<dbReference type="CDD" id="cd01134">
    <property type="entry name" value="V_A-ATPase_A"/>
    <property type="match status" value="1"/>
</dbReference>
<keyword evidence="2 11" id="KW-0813">Transport</keyword>
<dbReference type="Gene3D" id="2.40.30.20">
    <property type="match status" value="1"/>
</dbReference>
<name>A0A7C3EWG4_9CREN</name>
<dbReference type="EC" id="7.1.2.2" evidence="11"/>
<dbReference type="GO" id="GO:0042777">
    <property type="term" value="P:proton motive force-driven plasma membrane ATP synthesis"/>
    <property type="evidence" value="ECO:0007669"/>
    <property type="project" value="UniProtKB-UniRule"/>
</dbReference>
<dbReference type="Pfam" id="PF22919">
    <property type="entry name" value="ATP-synt_VA_C"/>
    <property type="match status" value="1"/>
</dbReference>
<dbReference type="InterPro" id="IPR023366">
    <property type="entry name" value="ATP_synth_asu-like_sf"/>
</dbReference>
<proteinExistence type="inferred from homology"/>
<evidence type="ECO:0000256" key="3">
    <source>
        <dbReference type="ARBA" id="ARBA00022475"/>
    </source>
</evidence>
<evidence type="ECO:0000256" key="4">
    <source>
        <dbReference type="ARBA" id="ARBA00022741"/>
    </source>
</evidence>
<evidence type="ECO:0000256" key="5">
    <source>
        <dbReference type="ARBA" id="ARBA00022781"/>
    </source>
</evidence>
<keyword evidence="6 11" id="KW-0067">ATP-binding</keyword>
<feature type="domain" description="ATPsynthase alpha/beta subunit barrel-sandwich" evidence="14">
    <location>
        <begin position="110"/>
        <end position="195"/>
    </location>
</feature>
<feature type="domain" description="ATPase F1/V1/A1 complex alpha/beta subunit nucleotide-binding" evidence="12">
    <location>
        <begin position="213"/>
        <end position="434"/>
    </location>
</feature>
<comment type="caution">
    <text evidence="16">The sequence shown here is derived from an EMBL/GenBank/DDBJ whole genome shotgun (WGS) entry which is preliminary data.</text>
</comment>
<protein>
    <recommendedName>
        <fullName evidence="11">A-type ATP synthase subunit A</fullName>
        <ecNumber evidence="11">7.1.2.2</ecNumber>
    </recommendedName>
</protein>
<dbReference type="NCBIfam" id="NF003220">
    <property type="entry name" value="PRK04192.1"/>
    <property type="match status" value="1"/>
</dbReference>
<keyword evidence="9 11" id="KW-0472">Membrane</keyword>
<dbReference type="InterPro" id="IPR055190">
    <property type="entry name" value="ATP-synt_VA_C"/>
</dbReference>
<dbReference type="InterPro" id="IPR024034">
    <property type="entry name" value="ATPase_F1/V1_b/a_C"/>
</dbReference>
<comment type="function">
    <text evidence="11">Component of the A-type ATP synthase that produces ATP from ADP in the presence of a proton gradient across the membrane. The A chain is the catalytic subunit.</text>
</comment>
<dbReference type="SUPFAM" id="SSF52540">
    <property type="entry name" value="P-loop containing nucleoside triphosphate hydrolases"/>
    <property type="match status" value="1"/>
</dbReference>
<keyword evidence="4 11" id="KW-0547">Nucleotide-binding</keyword>
<evidence type="ECO:0000259" key="14">
    <source>
        <dbReference type="Pfam" id="PF16886"/>
    </source>
</evidence>
<dbReference type="FunFam" id="2.40.50.100:FF:000008">
    <property type="entry name" value="V-type proton ATPase catalytic subunit A"/>
    <property type="match status" value="1"/>
</dbReference>
<dbReference type="GO" id="GO:0046933">
    <property type="term" value="F:proton-transporting ATP synthase activity, rotational mechanism"/>
    <property type="evidence" value="ECO:0007669"/>
    <property type="project" value="UniProtKB-UniRule"/>
</dbReference>
<dbReference type="SUPFAM" id="SSF50615">
    <property type="entry name" value="N-terminal domain of alpha and beta subunits of F1 ATP synthase"/>
    <property type="match status" value="1"/>
</dbReference>
<comment type="subcellular location">
    <subcellularLocation>
        <location evidence="11">Cell membrane</location>
        <topology evidence="11">Peripheral membrane protein</topology>
    </subcellularLocation>
</comment>
<dbReference type="InterPro" id="IPR036121">
    <property type="entry name" value="ATPase_F1/V1/A1_a/bsu_N_sf"/>
</dbReference>
<sequence length="587" mass="64693">MAIQGKISKISGPVVQAEGVAGLEMHELTMVGEAELIGEVVRVEGETATIQVYEDTVGLKPGERVTGSGLPLAVELGPGLLMGIYDGIQRPLEVIQKMTGDFIKRGVKSPALSRGTKWHFVPVAKKGSKVQGGAVLGTVQETPLFLHKIMVPPRLSGTVKSIAKEGDYLIEDTVAEIETSSGIEELKLYQRWPVREPRPYQERLEPSDPLITGQRIIDTFFPVAKGGAVAIPGGFGTGKTITSHQLAAWSDAEIIVYIGCGERGNEMTEVLLTFPEWKDPKSGRPLMERTVLIANTSNMPVSAREASIYTGVTIAEYFRDMGYNVAIMADSTSRWAEALREISGRLEEMPAEEGFPSYLSSRLGEFYERAGRVRTLNGEYGSVTLIGAVSPPGGDFSEPVTVHTKRFVRAFWALDSSLASQRHYPAINWLTSYSEYVDYVEHWWTPLTGGQWRQKTLRAMEILKREDELKEVIRLVGSEALPEPEKLVMETARLLREGFLQQNAYDPIDTYSSPEKQYKLLTSILAFHESANRAIAAGVPASKISSLPALAELAKLRMSVPSEKISIIDDFMSKLLKEIDALTEEKS</sequence>
<dbReference type="InterPro" id="IPR031686">
    <property type="entry name" value="ATP-synth_a_Xtn"/>
</dbReference>
<dbReference type="PANTHER" id="PTHR43607:SF1">
    <property type="entry name" value="H(+)-TRANSPORTING TWO-SECTOR ATPASE"/>
    <property type="match status" value="1"/>
</dbReference>
<dbReference type="GO" id="GO:0046961">
    <property type="term" value="F:proton-transporting ATPase activity, rotational mechanism"/>
    <property type="evidence" value="ECO:0007669"/>
    <property type="project" value="InterPro"/>
</dbReference>
<keyword evidence="10 11" id="KW-0066">ATP synthesis</keyword>
<evidence type="ECO:0000256" key="9">
    <source>
        <dbReference type="ARBA" id="ARBA00023136"/>
    </source>
</evidence>
<dbReference type="Gene3D" id="2.40.50.100">
    <property type="match status" value="1"/>
</dbReference>
<dbReference type="Pfam" id="PF16886">
    <property type="entry name" value="ATP-synt_ab_Xtn"/>
    <property type="match status" value="1"/>
</dbReference>
<dbReference type="CDD" id="cd18111">
    <property type="entry name" value="ATP-synt_V_A-type_alpha_C"/>
    <property type="match status" value="1"/>
</dbReference>
<dbReference type="InterPro" id="IPR022878">
    <property type="entry name" value="V-ATPase_asu"/>
</dbReference>
<keyword evidence="7 11" id="KW-1278">Translocase</keyword>
<feature type="domain" description="ATP synthase A/B type C-terminal" evidence="15">
    <location>
        <begin position="443"/>
        <end position="541"/>
    </location>
</feature>
<evidence type="ECO:0000259" key="15">
    <source>
        <dbReference type="Pfam" id="PF22919"/>
    </source>
</evidence>
<keyword evidence="5 11" id="KW-0375">Hydrogen ion transport</keyword>
<comment type="similarity">
    <text evidence="1 11">Belongs to the ATPase alpha/beta chains family.</text>
</comment>
<feature type="binding site" evidence="11">
    <location>
        <begin position="233"/>
        <end position="240"/>
    </location>
    <ligand>
        <name>ATP</name>
        <dbReference type="ChEBI" id="CHEBI:30616"/>
    </ligand>
</feature>
<evidence type="ECO:0000313" key="16">
    <source>
        <dbReference type="EMBL" id="HFK20483.1"/>
    </source>
</evidence>
<reference evidence="16" key="1">
    <citation type="journal article" date="2020" name="mSystems">
        <title>Genome- and Community-Level Interaction Insights into Carbon Utilization and Element Cycling Functions of Hydrothermarchaeota in Hydrothermal Sediment.</title>
        <authorList>
            <person name="Zhou Z."/>
            <person name="Liu Y."/>
            <person name="Xu W."/>
            <person name="Pan J."/>
            <person name="Luo Z.H."/>
            <person name="Li M."/>
        </authorList>
    </citation>
    <scope>NUCLEOTIDE SEQUENCE [LARGE SCALE GENOMIC DNA]</scope>
    <source>
        <strain evidence="16">SpSt-468</strain>
    </source>
</reference>
<evidence type="ECO:0000256" key="2">
    <source>
        <dbReference type="ARBA" id="ARBA00022448"/>
    </source>
</evidence>
<comment type="catalytic activity">
    <reaction evidence="11">
        <text>ATP + H2O + 4 H(+)(in) = ADP + phosphate + 5 H(+)(out)</text>
        <dbReference type="Rhea" id="RHEA:57720"/>
        <dbReference type="ChEBI" id="CHEBI:15377"/>
        <dbReference type="ChEBI" id="CHEBI:15378"/>
        <dbReference type="ChEBI" id="CHEBI:30616"/>
        <dbReference type="ChEBI" id="CHEBI:43474"/>
        <dbReference type="ChEBI" id="CHEBI:456216"/>
        <dbReference type="EC" id="7.1.2.2"/>
    </reaction>
</comment>
<dbReference type="InterPro" id="IPR004100">
    <property type="entry name" value="ATPase_F1/V1/A1_a/bsu_N"/>
</dbReference>
<evidence type="ECO:0000256" key="10">
    <source>
        <dbReference type="ARBA" id="ARBA00023310"/>
    </source>
</evidence>
<gene>
    <name evidence="11" type="primary">atpA</name>
    <name evidence="16" type="ORF">ENS19_04290</name>
</gene>